<accession>A0A0V1F771</accession>
<dbReference type="Proteomes" id="UP000054826">
    <property type="component" value="Unassembled WGS sequence"/>
</dbReference>
<dbReference type="EMBL" id="JYDR01000037">
    <property type="protein sequence ID" value="KRY73097.1"/>
    <property type="molecule type" value="Genomic_DNA"/>
</dbReference>
<protein>
    <submittedName>
        <fullName evidence="2">Uncharacterized protein</fullName>
    </submittedName>
</protein>
<keyword evidence="7" id="KW-1185">Reference proteome</keyword>
<dbReference type="EMBL" id="JYDT01000201">
    <property type="protein sequence ID" value="KRY81862.1"/>
    <property type="molecule type" value="Genomic_DNA"/>
</dbReference>
<evidence type="ECO:0000313" key="2">
    <source>
        <dbReference type="EMBL" id="KRY81851.1"/>
    </source>
</evidence>
<evidence type="ECO:0000313" key="4">
    <source>
        <dbReference type="EMBL" id="KRZ26663.1"/>
    </source>
</evidence>
<evidence type="ECO:0000313" key="6">
    <source>
        <dbReference type="Proteomes" id="UP000054826"/>
    </source>
</evidence>
<comment type="caution">
    <text evidence="2">The sequence shown here is derived from an EMBL/GenBank/DDBJ whole genome shotgun (WGS) entry which is preliminary data.</text>
</comment>
<gene>
    <name evidence="1" type="ORF">T4A_5805</name>
    <name evidence="4" type="ORF">T4C_4130</name>
    <name evidence="2" type="ORF">T4D_15316</name>
    <name evidence="3" type="ORF">T4D_1921</name>
</gene>
<dbReference type="EMBL" id="JYDV01000177">
    <property type="protein sequence ID" value="KRZ26663.1"/>
    <property type="molecule type" value="Genomic_DNA"/>
</dbReference>
<organism evidence="2 7">
    <name type="scientific">Trichinella pseudospiralis</name>
    <name type="common">Parasitic roundworm</name>
    <dbReference type="NCBI Taxonomy" id="6337"/>
    <lineage>
        <taxon>Eukaryota</taxon>
        <taxon>Metazoa</taxon>
        <taxon>Ecdysozoa</taxon>
        <taxon>Nematoda</taxon>
        <taxon>Enoplea</taxon>
        <taxon>Dorylaimia</taxon>
        <taxon>Trichinellida</taxon>
        <taxon>Trichinellidae</taxon>
        <taxon>Trichinella</taxon>
    </lineage>
</organism>
<dbReference type="Proteomes" id="UP000054995">
    <property type="component" value="Unassembled WGS sequence"/>
</dbReference>
<dbReference type="AlphaFoldDB" id="A0A0V1F771"/>
<proteinExistence type="predicted"/>
<dbReference type="EMBL" id="JYDT01000201">
    <property type="protein sequence ID" value="KRY81851.1"/>
    <property type="molecule type" value="Genomic_DNA"/>
</dbReference>
<dbReference type="Proteomes" id="UP000054632">
    <property type="component" value="Unassembled WGS sequence"/>
</dbReference>
<evidence type="ECO:0000313" key="7">
    <source>
        <dbReference type="Proteomes" id="UP000054995"/>
    </source>
</evidence>
<evidence type="ECO:0000313" key="3">
    <source>
        <dbReference type="EMBL" id="KRY81862.1"/>
    </source>
</evidence>
<evidence type="ECO:0000313" key="1">
    <source>
        <dbReference type="EMBL" id="KRY73097.1"/>
    </source>
</evidence>
<sequence length="72" mass="8290">MGCVPLNFEESLFVVIGDLLAAFQLSEGDCRAWLIVSQISERRFMLQQQIWQRSLLRFDSGQGPLSRNRMLS</sequence>
<name>A0A0V1F771_TRIPS</name>
<reference evidence="5 6" key="1">
    <citation type="submission" date="2015-01" db="EMBL/GenBank/DDBJ databases">
        <title>Evolution of Trichinella species and genotypes.</title>
        <authorList>
            <person name="Korhonen P.K."/>
            <person name="Edoardo P."/>
            <person name="Giuseppe L.R."/>
            <person name="Gasser R.B."/>
        </authorList>
    </citation>
    <scope>NUCLEOTIDE SEQUENCE [LARGE SCALE GENOMIC DNA]</scope>
    <source>
        <strain evidence="1">ISS13</strain>
        <strain evidence="4">ISS176</strain>
        <strain evidence="2">ISS470</strain>
    </source>
</reference>
<evidence type="ECO:0000313" key="5">
    <source>
        <dbReference type="Proteomes" id="UP000054632"/>
    </source>
</evidence>